<dbReference type="PANTHER" id="PTHR45749:SF21">
    <property type="entry name" value="DUF4371 DOMAIN-CONTAINING PROTEIN"/>
    <property type="match status" value="1"/>
</dbReference>
<organism evidence="2 3">
    <name type="scientific">Brachionus calyciflorus</name>
    <dbReference type="NCBI Taxonomy" id="104777"/>
    <lineage>
        <taxon>Eukaryota</taxon>
        <taxon>Metazoa</taxon>
        <taxon>Spiralia</taxon>
        <taxon>Gnathifera</taxon>
        <taxon>Rotifera</taxon>
        <taxon>Eurotatoria</taxon>
        <taxon>Monogononta</taxon>
        <taxon>Pseudotrocha</taxon>
        <taxon>Ploima</taxon>
        <taxon>Brachionidae</taxon>
        <taxon>Brachionus</taxon>
    </lineage>
</organism>
<feature type="domain" description="DUF4371" evidence="1">
    <location>
        <begin position="21"/>
        <end position="235"/>
    </location>
</feature>
<keyword evidence="3" id="KW-1185">Reference proteome</keyword>
<reference evidence="2" key="1">
    <citation type="submission" date="2021-02" db="EMBL/GenBank/DDBJ databases">
        <authorList>
            <person name="Nowell W R."/>
        </authorList>
    </citation>
    <scope>NUCLEOTIDE SEQUENCE</scope>
    <source>
        <strain evidence="2">Ploen Becks lab</strain>
    </source>
</reference>
<evidence type="ECO:0000313" key="3">
    <source>
        <dbReference type="Proteomes" id="UP000663879"/>
    </source>
</evidence>
<dbReference type="AlphaFoldDB" id="A0A814PP31"/>
<protein>
    <recommendedName>
        <fullName evidence="1">DUF4371 domain-containing protein</fullName>
    </recommendedName>
</protein>
<evidence type="ECO:0000259" key="1">
    <source>
        <dbReference type="Pfam" id="PF14291"/>
    </source>
</evidence>
<dbReference type="PANTHER" id="PTHR45749">
    <property type="match status" value="1"/>
</dbReference>
<dbReference type="InterPro" id="IPR025398">
    <property type="entry name" value="DUF4371"/>
</dbReference>
<proteinExistence type="predicted"/>
<dbReference type="Proteomes" id="UP000663879">
    <property type="component" value="Unassembled WGS sequence"/>
</dbReference>
<dbReference type="Pfam" id="PF14291">
    <property type="entry name" value="DUF4371"/>
    <property type="match status" value="1"/>
</dbReference>
<evidence type="ECO:0000313" key="2">
    <source>
        <dbReference type="EMBL" id="CAF1108698.1"/>
    </source>
</evidence>
<feature type="non-terminal residue" evidence="2">
    <location>
        <position position="1"/>
    </location>
</feature>
<accession>A0A814PP31</accession>
<comment type="caution">
    <text evidence="2">The sequence shown here is derived from an EMBL/GenBank/DDBJ whole genome shotgun (WGS) entry which is preliminary data.</text>
</comment>
<name>A0A814PP31_9BILA</name>
<dbReference type="OrthoDB" id="1739706at2759"/>
<dbReference type="EMBL" id="CAJNOC010008028">
    <property type="protein sequence ID" value="CAF1108698.1"/>
    <property type="molecule type" value="Genomic_DNA"/>
</dbReference>
<sequence>EEDLVFCFSCCVYGSGQLKSDNFFSIGFNNWKKAIEKFREHQKTSYYEASYMKWLRKETLQESVLTQVNKQHKSEVEKNRENLTKIIKTIIFFGKQGLAFHFESKDSNNKGNFREFISFISINFDHELNSFVSRNLNANYLSADIQNEILQFLGSSIRSQIIDNVKENLFYSIVVDGTSDITTQEQISFCVRYCNSLLEIKEHFIGFFQDSNLNINFLTGQCYDGAANMSGEYKGLSSRIKEDSPSAIYVHCYAHRLNLALQESCESLKEEIDKIDRDCLANTLCISIRTFDFIFYTEILTYFFKIPNILSLEIQNINLDYSNMKELADSTVEKLNGLKSQEFYDQIWEVCLKKSSSLGVELPSIQRLIKKPK</sequence>
<gene>
    <name evidence="2" type="ORF">OXX778_LOCUS21517</name>
</gene>